<name>D7FRM6_ECTSI</name>
<dbReference type="InParanoid" id="D7FRM6"/>
<reference evidence="2 3" key="1">
    <citation type="journal article" date="2010" name="Nature">
        <title>The Ectocarpus genome and the independent evolution of multicellularity in brown algae.</title>
        <authorList>
            <person name="Cock J.M."/>
            <person name="Sterck L."/>
            <person name="Rouze P."/>
            <person name="Scornet D."/>
            <person name="Allen A.E."/>
            <person name="Amoutzias G."/>
            <person name="Anthouard V."/>
            <person name="Artiguenave F."/>
            <person name="Aury J.M."/>
            <person name="Badger J.H."/>
            <person name="Beszteri B."/>
            <person name="Billiau K."/>
            <person name="Bonnet E."/>
            <person name="Bothwell J.H."/>
            <person name="Bowler C."/>
            <person name="Boyen C."/>
            <person name="Brownlee C."/>
            <person name="Carrano C.J."/>
            <person name="Charrier B."/>
            <person name="Cho G.Y."/>
            <person name="Coelho S.M."/>
            <person name="Collen J."/>
            <person name="Corre E."/>
            <person name="Da Silva C."/>
            <person name="Delage L."/>
            <person name="Delaroque N."/>
            <person name="Dittami S.M."/>
            <person name="Doulbeau S."/>
            <person name="Elias M."/>
            <person name="Farnham G."/>
            <person name="Gachon C.M."/>
            <person name="Gschloessl B."/>
            <person name="Heesch S."/>
            <person name="Jabbari K."/>
            <person name="Jubin C."/>
            <person name="Kawai H."/>
            <person name="Kimura K."/>
            <person name="Kloareg B."/>
            <person name="Kupper F.C."/>
            <person name="Lang D."/>
            <person name="Le Bail A."/>
            <person name="Leblanc C."/>
            <person name="Lerouge P."/>
            <person name="Lohr M."/>
            <person name="Lopez P.J."/>
            <person name="Martens C."/>
            <person name="Maumus F."/>
            <person name="Michel G."/>
            <person name="Miranda-Saavedra D."/>
            <person name="Morales J."/>
            <person name="Moreau H."/>
            <person name="Motomura T."/>
            <person name="Nagasato C."/>
            <person name="Napoli C.A."/>
            <person name="Nelson D.R."/>
            <person name="Nyvall-Collen P."/>
            <person name="Peters A.F."/>
            <person name="Pommier C."/>
            <person name="Potin P."/>
            <person name="Poulain J."/>
            <person name="Quesneville H."/>
            <person name="Read B."/>
            <person name="Rensing S.A."/>
            <person name="Ritter A."/>
            <person name="Rousvoal S."/>
            <person name="Samanta M."/>
            <person name="Samson G."/>
            <person name="Schroeder D.C."/>
            <person name="Segurens B."/>
            <person name="Strittmatter M."/>
            <person name="Tonon T."/>
            <person name="Tregear J.W."/>
            <person name="Valentin K."/>
            <person name="von Dassow P."/>
            <person name="Yamagishi T."/>
            <person name="Van de Peer Y."/>
            <person name="Wincker P."/>
        </authorList>
    </citation>
    <scope>NUCLEOTIDE SEQUENCE [LARGE SCALE GENOMIC DNA]</scope>
    <source>
        <strain evidence="3">Ec32 / CCAP1310/4</strain>
    </source>
</reference>
<accession>D7FRM6</accession>
<evidence type="ECO:0000313" key="2">
    <source>
        <dbReference type="EMBL" id="CBJ30817.1"/>
    </source>
</evidence>
<dbReference type="OrthoDB" id="10350902at2759"/>
<keyword evidence="3" id="KW-1185">Reference proteome</keyword>
<organism evidence="2 3">
    <name type="scientific">Ectocarpus siliculosus</name>
    <name type="common">Brown alga</name>
    <name type="synonym">Conferva siliculosa</name>
    <dbReference type="NCBI Taxonomy" id="2880"/>
    <lineage>
        <taxon>Eukaryota</taxon>
        <taxon>Sar</taxon>
        <taxon>Stramenopiles</taxon>
        <taxon>Ochrophyta</taxon>
        <taxon>PX clade</taxon>
        <taxon>Phaeophyceae</taxon>
        <taxon>Ectocarpales</taxon>
        <taxon>Ectocarpaceae</taxon>
        <taxon>Ectocarpus</taxon>
    </lineage>
</organism>
<gene>
    <name evidence="2" type="ORF">Esi_0216_0038</name>
</gene>
<evidence type="ECO:0000313" key="3">
    <source>
        <dbReference type="Proteomes" id="UP000002630"/>
    </source>
</evidence>
<proteinExistence type="predicted"/>
<feature type="compositionally biased region" description="Gly residues" evidence="1">
    <location>
        <begin position="41"/>
        <end position="62"/>
    </location>
</feature>
<sequence>MSDQATDKNAVADDGEVGIEEEVRDFAARFARLVVSRSFREGGGAAAADGGGGGSGSEGGGSATTAAAASATPRPGGAAAAAAAASGDSGRNPGGSSSLRPGERSALGSYVAEAELSLRGSQRLGAQLEKDAGMLRSKVFPALLENARKLHALYVAIDRVTEEVMPEVDATVKRMEKAVYDLEEMRKEQVDTRAPQGSFGLGLALGAGLWFPQMKEKGVTVPEVFDTDKLFRVEEGGLAPL</sequence>
<dbReference type="AlphaFoldDB" id="D7FRM6"/>
<feature type="region of interest" description="Disordered" evidence="1">
    <location>
        <begin position="41"/>
        <end position="104"/>
    </location>
</feature>
<dbReference type="Proteomes" id="UP000002630">
    <property type="component" value="Linkage Group LG26"/>
</dbReference>
<protein>
    <submittedName>
        <fullName evidence="2">Uncharacterized protein</fullName>
    </submittedName>
</protein>
<dbReference type="EMBL" id="FN649751">
    <property type="protein sequence ID" value="CBJ30817.1"/>
    <property type="molecule type" value="Genomic_DNA"/>
</dbReference>
<evidence type="ECO:0000256" key="1">
    <source>
        <dbReference type="SAM" id="MobiDB-lite"/>
    </source>
</evidence>
<feature type="compositionally biased region" description="Low complexity" evidence="1">
    <location>
        <begin position="63"/>
        <end position="90"/>
    </location>
</feature>
<dbReference type="EMBL" id="FN648394">
    <property type="protein sequence ID" value="CBJ30817.1"/>
    <property type="molecule type" value="Genomic_DNA"/>
</dbReference>